<dbReference type="GO" id="GO:0031176">
    <property type="term" value="F:endo-1,4-beta-xylanase activity"/>
    <property type="evidence" value="ECO:0007669"/>
    <property type="project" value="UniProtKB-EC"/>
</dbReference>
<dbReference type="EMBL" id="JAKWBI020000268">
    <property type="protein sequence ID" value="KAJ2897585.1"/>
    <property type="molecule type" value="Genomic_DNA"/>
</dbReference>
<dbReference type="GO" id="GO:0045493">
    <property type="term" value="P:xylan catabolic process"/>
    <property type="evidence" value="ECO:0007669"/>
    <property type="project" value="UniProtKB-KW"/>
</dbReference>
<dbReference type="InterPro" id="IPR044846">
    <property type="entry name" value="GH10"/>
</dbReference>
<evidence type="ECO:0000256" key="6">
    <source>
        <dbReference type="ARBA" id="ARBA00022651"/>
    </source>
</evidence>
<dbReference type="PROSITE" id="PS51760">
    <property type="entry name" value="GH10_2"/>
    <property type="match status" value="1"/>
</dbReference>
<proteinExistence type="inferred from homology"/>
<dbReference type="Proteomes" id="UP001201980">
    <property type="component" value="Unassembled WGS sequence"/>
</dbReference>
<dbReference type="EC" id="3.2.1.8" evidence="11"/>
<keyword evidence="10 11" id="KW-0624">Polysaccharide degradation</keyword>
<dbReference type="SUPFAM" id="SSF51445">
    <property type="entry name" value="(Trans)glycosidases"/>
    <property type="match status" value="1"/>
</dbReference>
<dbReference type="PROSITE" id="PS00562">
    <property type="entry name" value="CBM1_1"/>
    <property type="match status" value="1"/>
</dbReference>
<evidence type="ECO:0000259" key="13">
    <source>
        <dbReference type="PROSITE" id="PS51760"/>
    </source>
</evidence>
<keyword evidence="9 11" id="KW-0119">Carbohydrate metabolism</keyword>
<feature type="domain" description="GH10" evidence="13">
    <location>
        <begin position="131"/>
        <end position="452"/>
    </location>
</feature>
<dbReference type="Gene3D" id="3.20.20.80">
    <property type="entry name" value="Glycosidases"/>
    <property type="match status" value="1"/>
</dbReference>
<dbReference type="SUPFAM" id="SSF57180">
    <property type="entry name" value="Cellulose-binding domain"/>
    <property type="match status" value="1"/>
</dbReference>
<evidence type="ECO:0000256" key="11">
    <source>
        <dbReference type="RuleBase" id="RU361174"/>
    </source>
</evidence>
<evidence type="ECO:0000256" key="2">
    <source>
        <dbReference type="ARBA" id="ARBA00004613"/>
    </source>
</evidence>
<dbReference type="PANTHER" id="PTHR31490:SF35">
    <property type="entry name" value="ENDO-1,4-BETA-XYLANASE"/>
    <property type="match status" value="1"/>
</dbReference>
<dbReference type="InterPro" id="IPR000254">
    <property type="entry name" value="CBD"/>
</dbReference>
<evidence type="ECO:0000256" key="9">
    <source>
        <dbReference type="ARBA" id="ARBA00023277"/>
    </source>
</evidence>
<dbReference type="PRINTS" id="PR00134">
    <property type="entry name" value="GLHYDRLASE10"/>
</dbReference>
<dbReference type="InterPro" id="IPR035971">
    <property type="entry name" value="CBD_sf"/>
</dbReference>
<accession>A0AAD5RLC7</accession>
<keyword evidence="11" id="KW-0326">Glycosidase</keyword>
<comment type="similarity">
    <text evidence="4 11">Belongs to the glycosyl hydrolase 10 (cellulase F) family.</text>
</comment>
<dbReference type="Pfam" id="PF00331">
    <property type="entry name" value="Glyco_hydro_10"/>
    <property type="match status" value="1"/>
</dbReference>
<dbReference type="SMART" id="SM00633">
    <property type="entry name" value="Glyco_10"/>
    <property type="match status" value="1"/>
</dbReference>
<evidence type="ECO:0000256" key="4">
    <source>
        <dbReference type="ARBA" id="ARBA00007495"/>
    </source>
</evidence>
<keyword evidence="6" id="KW-0858">Xylan degradation</keyword>
<evidence type="ECO:0000313" key="15">
    <source>
        <dbReference type="Proteomes" id="UP001201980"/>
    </source>
</evidence>
<comment type="caution">
    <text evidence="14">The sequence shown here is derived from an EMBL/GenBank/DDBJ whole genome shotgun (WGS) entry which is preliminary data.</text>
</comment>
<evidence type="ECO:0000256" key="3">
    <source>
        <dbReference type="ARBA" id="ARBA00004851"/>
    </source>
</evidence>
<name>A0AAD5RLC7_9PEZI</name>
<evidence type="ECO:0000256" key="1">
    <source>
        <dbReference type="ARBA" id="ARBA00000681"/>
    </source>
</evidence>
<dbReference type="Pfam" id="PF00734">
    <property type="entry name" value="CBM_1"/>
    <property type="match status" value="1"/>
</dbReference>
<dbReference type="PROSITE" id="PS51164">
    <property type="entry name" value="CBM1_2"/>
    <property type="match status" value="1"/>
</dbReference>
<comment type="pathway">
    <text evidence="3">Glycan degradation; xylan degradation.</text>
</comment>
<dbReference type="GO" id="GO:0005576">
    <property type="term" value="C:extracellular region"/>
    <property type="evidence" value="ECO:0007669"/>
    <property type="project" value="UniProtKB-SubCell"/>
</dbReference>
<reference evidence="14" key="1">
    <citation type="submission" date="2022-07" db="EMBL/GenBank/DDBJ databases">
        <title>Draft genome sequence of Zalerion maritima ATCC 34329, a (micro)plastics degrading marine fungus.</title>
        <authorList>
            <person name="Paco A."/>
            <person name="Goncalves M.F.M."/>
            <person name="Rocha-Santos T.A.P."/>
            <person name="Alves A."/>
        </authorList>
    </citation>
    <scope>NUCLEOTIDE SEQUENCE</scope>
    <source>
        <strain evidence="14">ATCC 34329</strain>
    </source>
</reference>
<dbReference type="SMART" id="SM00236">
    <property type="entry name" value="fCBD"/>
    <property type="match status" value="1"/>
</dbReference>
<keyword evidence="15" id="KW-1185">Reference proteome</keyword>
<evidence type="ECO:0000256" key="7">
    <source>
        <dbReference type="ARBA" id="ARBA00022729"/>
    </source>
</evidence>
<feature type="domain" description="CBM1" evidence="12">
    <location>
        <begin position="493"/>
        <end position="529"/>
    </location>
</feature>
<sequence length="529" mass="56966">MIAILGHLRISIHRNWERYACPGSLALFWALVRSAAARFAHRPRLPDAIAEKEENNGIGKVTGSPTWTIDAAPDQGSEFREEGAEYNRSIFSTPSNHHQLSESKPIHPSIHPSIQYFTMRYTTAASLALAASATANLNELAVQAGLSYFGSATDNSELDDTAYVAILSDSTEFGQITPGNGQKWQYIEPSQDTFDYTSGDEIAELAEGNGQILRCHTLVWHSQLPSWVSSGTWTVDTLTSVIENHIANEVGHYAGQCYAWDVVNEALNEDGTFRDSIFSETFDGGAFLPVAFAAAREADPDAKLYYNDYNIGYSGSKATAALAIIDLIRDGGAEIDGMGEQGHYIVGSMPSQSDLENVASAYVAMDVEYAFTEVDIRFSSLPATDDGLQQQAEDYAAVVNACLNVEGCIGITIWDYTDKYSWIPNTFDGQGAACLYDEDLEPKPAYTTVSDILASAAGVTATADPTTAETPTSSTTLVTSTTTSSSATSTATATAGHWGQCGGNNWSGPTACEGGYTCTYQNDWYSQCL</sequence>
<dbReference type="GO" id="GO:0030248">
    <property type="term" value="F:cellulose binding"/>
    <property type="evidence" value="ECO:0007669"/>
    <property type="project" value="InterPro"/>
</dbReference>
<evidence type="ECO:0000256" key="5">
    <source>
        <dbReference type="ARBA" id="ARBA00022525"/>
    </source>
</evidence>
<keyword evidence="8 11" id="KW-0378">Hydrolase</keyword>
<evidence type="ECO:0000313" key="14">
    <source>
        <dbReference type="EMBL" id="KAJ2897585.1"/>
    </source>
</evidence>
<evidence type="ECO:0000256" key="10">
    <source>
        <dbReference type="ARBA" id="ARBA00023326"/>
    </source>
</evidence>
<comment type="subcellular location">
    <subcellularLocation>
        <location evidence="2">Secreted</location>
    </subcellularLocation>
</comment>
<dbReference type="InterPro" id="IPR017853">
    <property type="entry name" value="GH"/>
</dbReference>
<comment type="catalytic activity">
    <reaction evidence="1 11">
        <text>Endohydrolysis of (1-&gt;4)-beta-D-xylosidic linkages in xylans.</text>
        <dbReference type="EC" id="3.2.1.8"/>
    </reaction>
</comment>
<dbReference type="InterPro" id="IPR001000">
    <property type="entry name" value="GH10_dom"/>
</dbReference>
<dbReference type="AlphaFoldDB" id="A0AAD5RLC7"/>
<organism evidence="14 15">
    <name type="scientific">Zalerion maritima</name>
    <dbReference type="NCBI Taxonomy" id="339359"/>
    <lineage>
        <taxon>Eukaryota</taxon>
        <taxon>Fungi</taxon>
        <taxon>Dikarya</taxon>
        <taxon>Ascomycota</taxon>
        <taxon>Pezizomycotina</taxon>
        <taxon>Sordariomycetes</taxon>
        <taxon>Lulworthiomycetidae</taxon>
        <taxon>Lulworthiales</taxon>
        <taxon>Lulworthiaceae</taxon>
        <taxon>Zalerion</taxon>
    </lineage>
</organism>
<keyword evidence="7" id="KW-0732">Signal</keyword>
<dbReference type="PANTHER" id="PTHR31490">
    <property type="entry name" value="GLYCOSYL HYDROLASE"/>
    <property type="match status" value="1"/>
</dbReference>
<protein>
    <recommendedName>
        <fullName evidence="11">Beta-xylanase</fullName>
        <ecNumber evidence="11">3.2.1.8</ecNumber>
    </recommendedName>
</protein>
<evidence type="ECO:0000256" key="8">
    <source>
        <dbReference type="ARBA" id="ARBA00022801"/>
    </source>
</evidence>
<gene>
    <name evidence="14" type="ORF">MKZ38_004539</name>
</gene>
<evidence type="ECO:0000259" key="12">
    <source>
        <dbReference type="PROSITE" id="PS51164"/>
    </source>
</evidence>
<keyword evidence="5" id="KW-0964">Secreted</keyword>